<dbReference type="Proteomes" id="UP000004459">
    <property type="component" value="Unassembled WGS sequence"/>
</dbReference>
<name>G9YQM1_FLAPL</name>
<comment type="caution">
    <text evidence="1">The sequence shown here is derived from an EMBL/GenBank/DDBJ whole genome shotgun (WGS) entry which is preliminary data.</text>
</comment>
<gene>
    <name evidence="1" type="ORF">HMPREF0372_01814</name>
</gene>
<accession>G9YQM1</accession>
<dbReference type="AlphaFoldDB" id="G9YQM1"/>
<organism evidence="1 2">
    <name type="scientific">Flavonifractor plautii ATCC 29863</name>
    <dbReference type="NCBI Taxonomy" id="411475"/>
    <lineage>
        <taxon>Bacteria</taxon>
        <taxon>Bacillati</taxon>
        <taxon>Bacillota</taxon>
        <taxon>Clostridia</taxon>
        <taxon>Eubacteriales</taxon>
        <taxon>Oscillospiraceae</taxon>
        <taxon>Flavonifractor</taxon>
    </lineage>
</organism>
<dbReference type="EMBL" id="AGCK01000137">
    <property type="protein sequence ID" value="EHM51108.1"/>
    <property type="molecule type" value="Genomic_DNA"/>
</dbReference>
<dbReference type="HOGENOM" id="CLU_3251868_0_0_9"/>
<evidence type="ECO:0000313" key="2">
    <source>
        <dbReference type="Proteomes" id="UP000004459"/>
    </source>
</evidence>
<proteinExistence type="predicted"/>
<protein>
    <submittedName>
        <fullName evidence="1">Uncharacterized protein</fullName>
    </submittedName>
</protein>
<reference evidence="1 2" key="1">
    <citation type="submission" date="2011-08" db="EMBL/GenBank/DDBJ databases">
        <authorList>
            <person name="Weinstock G."/>
            <person name="Sodergren E."/>
            <person name="Clifton S."/>
            <person name="Fulton L."/>
            <person name="Fulton B."/>
            <person name="Courtney L."/>
            <person name="Fronick C."/>
            <person name="Harrison M."/>
            <person name="Strong C."/>
            <person name="Farmer C."/>
            <person name="Delahaunty K."/>
            <person name="Markovic C."/>
            <person name="Hall O."/>
            <person name="Minx P."/>
            <person name="Tomlinson C."/>
            <person name="Mitreva M."/>
            <person name="Hou S."/>
            <person name="Chen J."/>
            <person name="Wollam A."/>
            <person name="Pepin K.H."/>
            <person name="Johnson M."/>
            <person name="Bhonagiri V."/>
            <person name="Zhang X."/>
            <person name="Suruliraj S."/>
            <person name="Warren W."/>
            <person name="Chinwalla A."/>
            <person name="Mardis E.R."/>
            <person name="Wilson R.K."/>
        </authorList>
    </citation>
    <scope>NUCLEOTIDE SEQUENCE [LARGE SCALE GENOMIC DNA]</scope>
    <source>
        <strain evidence="1 2">ATCC 29863</strain>
    </source>
</reference>
<sequence length="42" mass="4943">MLHFGLEIYHKYIIKQIELLRKAGRPAGPRIGKRRTRKDGKP</sequence>
<evidence type="ECO:0000313" key="1">
    <source>
        <dbReference type="EMBL" id="EHM51108.1"/>
    </source>
</evidence>